<dbReference type="InterPro" id="IPR056519">
    <property type="entry name" value="KANSL3_1st"/>
</dbReference>
<dbReference type="STRING" id="947166.A0A1D1US01"/>
<feature type="compositionally biased region" description="Low complexity" evidence="1">
    <location>
        <begin position="512"/>
        <end position="521"/>
    </location>
</feature>
<feature type="compositionally biased region" description="Low complexity" evidence="1">
    <location>
        <begin position="543"/>
        <end position="592"/>
    </location>
</feature>
<reference evidence="3 4" key="1">
    <citation type="journal article" date="2016" name="Nat. Commun.">
        <title>Extremotolerant tardigrade genome and improved radiotolerance of human cultured cells by tardigrade-unique protein.</title>
        <authorList>
            <person name="Hashimoto T."/>
            <person name="Horikawa D.D."/>
            <person name="Saito Y."/>
            <person name="Kuwahara H."/>
            <person name="Kozuka-Hata H."/>
            <person name="Shin-I T."/>
            <person name="Minakuchi Y."/>
            <person name="Ohishi K."/>
            <person name="Motoyama A."/>
            <person name="Aizu T."/>
            <person name="Enomoto A."/>
            <person name="Kondo K."/>
            <person name="Tanaka S."/>
            <person name="Hara Y."/>
            <person name="Koshikawa S."/>
            <person name="Sagara H."/>
            <person name="Miura T."/>
            <person name="Yokobori S."/>
            <person name="Miyagawa K."/>
            <person name="Suzuki Y."/>
            <person name="Kubo T."/>
            <person name="Oyama M."/>
            <person name="Kohara Y."/>
            <person name="Fujiyama A."/>
            <person name="Arakawa K."/>
            <person name="Katayama T."/>
            <person name="Toyoda A."/>
            <person name="Kunieda T."/>
        </authorList>
    </citation>
    <scope>NUCLEOTIDE SEQUENCE [LARGE SCALE GENOMIC DNA]</scope>
    <source>
        <strain evidence="3 4">YOKOZUNA-1</strain>
    </source>
</reference>
<dbReference type="PANTHER" id="PTHR13136:SF16">
    <property type="entry name" value="KAT8 REGULATORY NSL COMPLEX SUBUNIT 3"/>
    <property type="match status" value="1"/>
</dbReference>
<dbReference type="GO" id="GO:0044545">
    <property type="term" value="C:NSL complex"/>
    <property type="evidence" value="ECO:0007669"/>
    <property type="project" value="TreeGrafter"/>
</dbReference>
<dbReference type="Pfam" id="PF23154">
    <property type="entry name" value="KANSL3_1st"/>
    <property type="match status" value="1"/>
</dbReference>
<evidence type="ECO:0000259" key="2">
    <source>
        <dbReference type="Pfam" id="PF23154"/>
    </source>
</evidence>
<dbReference type="InterPro" id="IPR026555">
    <property type="entry name" value="NSL3/Tex30"/>
</dbReference>
<dbReference type="SUPFAM" id="SSF53474">
    <property type="entry name" value="alpha/beta-Hydrolases"/>
    <property type="match status" value="1"/>
</dbReference>
<organism evidence="3 4">
    <name type="scientific">Ramazzottius varieornatus</name>
    <name type="common">Water bear</name>
    <name type="synonym">Tardigrade</name>
    <dbReference type="NCBI Taxonomy" id="947166"/>
    <lineage>
        <taxon>Eukaryota</taxon>
        <taxon>Metazoa</taxon>
        <taxon>Ecdysozoa</taxon>
        <taxon>Tardigrada</taxon>
        <taxon>Eutardigrada</taxon>
        <taxon>Parachela</taxon>
        <taxon>Hypsibioidea</taxon>
        <taxon>Ramazzottiidae</taxon>
        <taxon>Ramazzottius</taxon>
    </lineage>
</organism>
<dbReference type="EMBL" id="BDGG01000002">
    <property type="protein sequence ID" value="GAU92486.1"/>
    <property type="molecule type" value="Genomic_DNA"/>
</dbReference>
<dbReference type="AlphaFoldDB" id="A0A1D1US01"/>
<feature type="region of interest" description="Disordered" evidence="1">
    <location>
        <begin position="687"/>
        <end position="761"/>
    </location>
</feature>
<evidence type="ECO:0000313" key="3">
    <source>
        <dbReference type="EMBL" id="GAU92486.1"/>
    </source>
</evidence>
<evidence type="ECO:0000256" key="1">
    <source>
        <dbReference type="SAM" id="MobiDB-lite"/>
    </source>
</evidence>
<dbReference type="PANTHER" id="PTHR13136">
    <property type="entry name" value="TESTIS DEVELOPMENT PROTEIN PRTD"/>
    <property type="match status" value="1"/>
</dbReference>
<evidence type="ECO:0000313" key="4">
    <source>
        <dbReference type="Proteomes" id="UP000186922"/>
    </source>
</evidence>
<feature type="region of interest" description="Disordered" evidence="1">
    <location>
        <begin position="494"/>
        <end position="598"/>
    </location>
</feature>
<protein>
    <recommendedName>
        <fullName evidence="2">KANSL3 helical domain-containing protein</fullName>
    </recommendedName>
</protein>
<dbReference type="OrthoDB" id="6415022at2759"/>
<feature type="compositionally biased region" description="Low complexity" evidence="1">
    <location>
        <begin position="731"/>
        <end position="751"/>
    </location>
</feature>
<proteinExistence type="predicted"/>
<gene>
    <name evidence="3" type="primary">RvY_04561-1</name>
    <name evidence="3" type="synonym">RvY_04561.1</name>
    <name evidence="3" type="ORF">RvY_04561</name>
</gene>
<dbReference type="GO" id="GO:0045944">
    <property type="term" value="P:positive regulation of transcription by RNA polymerase II"/>
    <property type="evidence" value="ECO:0007669"/>
    <property type="project" value="TreeGrafter"/>
</dbReference>
<accession>A0A1D1US01</accession>
<comment type="caution">
    <text evidence="3">The sequence shown here is derived from an EMBL/GenBank/DDBJ whole genome shotgun (WGS) entry which is preliminary data.</text>
</comment>
<dbReference type="Proteomes" id="UP000186922">
    <property type="component" value="Unassembled WGS sequence"/>
</dbReference>
<sequence>MDRQHALLKMFAEDHSYNGKMLTGRRSLEGRYSTSALSVDGKPNIDVIKTKKTLFCADFQSGILVNGDWSTETDEENVFIDVVTDEESPRSPSPYPYDRKRAYDAMNEMENYMLGLKGAVEIGNNSATNKDGRIEEDSLIKQYARRGSWTHRQKTFFDQCIKIIQQERHVRLASCGNPDVPIIRRLSLDRAAAKFRRLMASVEWSGRLVYWLHAVLLGGLNSQMMSVYFEILQTLKPKIPELINSLLTYMLPDILDGNTTPLMNLLNDPWDPVGKSVYRFEKTMRLPKSPILVIAPHPYAKNQDNLARSRISSIIKFLTRLGSVVQVECPPTDTLTPSELYTNMLINTRDTLIELRKVHPDRPSIMLGLGIGAMVACQASLLEPCDAIICLGFPLKTPKGFHGDYGDPLLKLDAAVQFIVGMEAGNCPHAEFQEFWEKLNCDTEVIWAAGCDDYLRMKSSAKMSLKVTQSMVDRNFLEEIVKFLQVSLQKERVRKVEVATPEPANKKRKAPSKTATPSKTTPSKKAKTASEVLSPLARKDLSISDSTSSSQETQDSTPTLSSESTTVSSSKDLETSVSPFPSPSTTPSNVPSMEPLPSLGSIFPGTSLARLSPVKPEPLMFGQHVQPAVRSPPKPDIFDQILRQGHQVLAQANLQQVQQAQYRHSLWTTPAVPPHTYDINSINNIRNSMKPGPSGRGSIISHTNPSPRPPGLPSYVIDTYTQSVPGQSGKPPGLVPYVPQQQQPVQRPAPQKLSLQPSRKP</sequence>
<keyword evidence="4" id="KW-1185">Reference proteome</keyword>
<name>A0A1D1US01_RAMVA</name>
<dbReference type="Gene3D" id="3.40.50.1820">
    <property type="entry name" value="alpha/beta hydrolase"/>
    <property type="match status" value="1"/>
</dbReference>
<dbReference type="InterPro" id="IPR029058">
    <property type="entry name" value="AB_hydrolase_fold"/>
</dbReference>
<feature type="domain" description="KANSL3 helical" evidence="2">
    <location>
        <begin position="150"/>
        <end position="248"/>
    </location>
</feature>